<protein>
    <submittedName>
        <fullName evidence="1">Uncharacterized protein</fullName>
    </submittedName>
</protein>
<evidence type="ECO:0000313" key="2">
    <source>
        <dbReference type="Proteomes" id="UP000299102"/>
    </source>
</evidence>
<sequence length="104" mass="11966">MSLLNIVVTLKSCENIKSPTVISVYEHIRQRRKCSDRSERHAIIRLNAIDTVSCPRRAIRFADLSVSNLLTPPPRRCYLNRLFVRMNRSRGEVVAGRSARCLRS</sequence>
<evidence type="ECO:0000313" key="1">
    <source>
        <dbReference type="EMBL" id="GBP20726.1"/>
    </source>
</evidence>
<dbReference type="Proteomes" id="UP000299102">
    <property type="component" value="Unassembled WGS sequence"/>
</dbReference>
<comment type="caution">
    <text evidence="1">The sequence shown here is derived from an EMBL/GenBank/DDBJ whole genome shotgun (WGS) entry which is preliminary data.</text>
</comment>
<reference evidence="1 2" key="1">
    <citation type="journal article" date="2019" name="Commun. Biol.">
        <title>The bagworm genome reveals a unique fibroin gene that provides high tensile strength.</title>
        <authorList>
            <person name="Kono N."/>
            <person name="Nakamura H."/>
            <person name="Ohtoshi R."/>
            <person name="Tomita M."/>
            <person name="Numata K."/>
            <person name="Arakawa K."/>
        </authorList>
    </citation>
    <scope>NUCLEOTIDE SEQUENCE [LARGE SCALE GENOMIC DNA]</scope>
</reference>
<accession>A0A4C1U4H4</accession>
<name>A0A4C1U4H4_EUMVA</name>
<dbReference type="EMBL" id="BGZK01000122">
    <property type="protein sequence ID" value="GBP20726.1"/>
    <property type="molecule type" value="Genomic_DNA"/>
</dbReference>
<dbReference type="AlphaFoldDB" id="A0A4C1U4H4"/>
<gene>
    <name evidence="1" type="ORF">EVAR_14451_1</name>
</gene>
<proteinExistence type="predicted"/>
<organism evidence="1 2">
    <name type="scientific">Eumeta variegata</name>
    <name type="common">Bagworm moth</name>
    <name type="synonym">Eumeta japonica</name>
    <dbReference type="NCBI Taxonomy" id="151549"/>
    <lineage>
        <taxon>Eukaryota</taxon>
        <taxon>Metazoa</taxon>
        <taxon>Ecdysozoa</taxon>
        <taxon>Arthropoda</taxon>
        <taxon>Hexapoda</taxon>
        <taxon>Insecta</taxon>
        <taxon>Pterygota</taxon>
        <taxon>Neoptera</taxon>
        <taxon>Endopterygota</taxon>
        <taxon>Lepidoptera</taxon>
        <taxon>Glossata</taxon>
        <taxon>Ditrysia</taxon>
        <taxon>Tineoidea</taxon>
        <taxon>Psychidae</taxon>
        <taxon>Oiketicinae</taxon>
        <taxon>Eumeta</taxon>
    </lineage>
</organism>
<keyword evidence="2" id="KW-1185">Reference proteome</keyword>